<name>A0ABP7HSF7_9ACTN</name>
<organism evidence="1 2">
    <name type="scientific">Nocardioides panacisoli</name>
    <dbReference type="NCBI Taxonomy" id="627624"/>
    <lineage>
        <taxon>Bacteria</taxon>
        <taxon>Bacillati</taxon>
        <taxon>Actinomycetota</taxon>
        <taxon>Actinomycetes</taxon>
        <taxon>Propionibacteriales</taxon>
        <taxon>Nocardioidaceae</taxon>
        <taxon>Nocardioides</taxon>
    </lineage>
</organism>
<keyword evidence="2" id="KW-1185">Reference proteome</keyword>
<protein>
    <submittedName>
        <fullName evidence="1">Uncharacterized protein</fullName>
    </submittedName>
</protein>
<evidence type="ECO:0000313" key="1">
    <source>
        <dbReference type="EMBL" id="GAA3803283.1"/>
    </source>
</evidence>
<proteinExistence type="predicted"/>
<reference evidence="2" key="1">
    <citation type="journal article" date="2019" name="Int. J. Syst. Evol. Microbiol.">
        <title>The Global Catalogue of Microorganisms (GCM) 10K type strain sequencing project: providing services to taxonomists for standard genome sequencing and annotation.</title>
        <authorList>
            <consortium name="The Broad Institute Genomics Platform"/>
            <consortium name="The Broad Institute Genome Sequencing Center for Infectious Disease"/>
            <person name="Wu L."/>
            <person name="Ma J."/>
        </authorList>
    </citation>
    <scope>NUCLEOTIDE SEQUENCE [LARGE SCALE GENOMIC DNA]</scope>
    <source>
        <strain evidence="2">JCM 16953</strain>
    </source>
</reference>
<dbReference type="EMBL" id="BAABAH010000001">
    <property type="protein sequence ID" value="GAA3803283.1"/>
    <property type="molecule type" value="Genomic_DNA"/>
</dbReference>
<gene>
    <name evidence="1" type="ORF">GCM10022242_02900</name>
</gene>
<evidence type="ECO:0000313" key="2">
    <source>
        <dbReference type="Proteomes" id="UP001501821"/>
    </source>
</evidence>
<sequence>MRATLPSLVTKAYVDYESAVSTIRSEVLAKKIELPPETKPLDVLLAVGMALVPWEAIAVAALEAMAGPVRETLKARVISDMISRNPLPFSQPTLDDHANNAMAEIAGMLAKPDNLKTAYKAASDGWKEIAKSTVVGSTALQQTLSYLDGCADEASKRTLSGLVGTMSDNQVAAMYAAYSNPNLRQAYVGDLRGRATQFADIMAAAPGAKPTSFVQINAYGRLRWAKVRYNTTSANYMFIAWVPPGMVDYVAGQQQNPGEPLDPGLIANKLPDPVIMQTRIVRMDAWGRIRYAEVGGEDNEIVFRRWIPQDKETEALAQAQTQIGGIDVDPAKVHGLVAPPGR</sequence>
<accession>A0ABP7HSF7</accession>
<dbReference type="Proteomes" id="UP001501821">
    <property type="component" value="Unassembled WGS sequence"/>
</dbReference>
<comment type="caution">
    <text evidence="1">The sequence shown here is derived from an EMBL/GenBank/DDBJ whole genome shotgun (WGS) entry which is preliminary data.</text>
</comment>